<sequence length="187" mass="19348">MVRLSPGRGSVAQRPQVRLSVRGGVCCSARARSARARLSATAAASCARACPGLLLSATAVAVLALLTRSCNKAGVILSAPCRELTGCSSGSRAAWRYTSAMPSMVAASSRERGVAQGPKPSARQMLSSGASTIAPWLTRTTARFASAWVTKSVPLTPMATSGVFRRNLSRAACAASPEMPRTVPVSR</sequence>
<reference evidence="1 2" key="1">
    <citation type="submission" date="2014-02" db="EMBL/GenBank/DDBJ databases">
        <title>Expanding our view of genomic diversity in Candidatus Accumulibacter clades.</title>
        <authorList>
            <person name="Skennerton C.T."/>
            <person name="Barr J.J."/>
            <person name="Slater F.R."/>
            <person name="Bond P.L."/>
            <person name="Tyson G.W."/>
        </authorList>
    </citation>
    <scope>NUCLEOTIDE SEQUENCE [LARGE SCALE GENOMIC DNA]</scope>
    <source>
        <strain evidence="2">BA-91</strain>
    </source>
</reference>
<dbReference type="Proteomes" id="UP000020077">
    <property type="component" value="Unassembled WGS sequence"/>
</dbReference>
<dbReference type="EMBL" id="JDVG02000237">
    <property type="protein sequence ID" value="KFB73350.1"/>
    <property type="molecule type" value="Genomic_DNA"/>
</dbReference>
<name>A0A080LZA6_9PROT</name>
<gene>
    <name evidence="1" type="ORF">AW09_001399</name>
</gene>
<dbReference type="AlphaFoldDB" id="A0A080LZA6"/>
<evidence type="ECO:0000313" key="1">
    <source>
        <dbReference type="EMBL" id="KFB73350.1"/>
    </source>
</evidence>
<proteinExistence type="predicted"/>
<accession>A0A080LZA6</accession>
<comment type="caution">
    <text evidence="1">The sequence shown here is derived from an EMBL/GenBank/DDBJ whole genome shotgun (WGS) entry which is preliminary data.</text>
</comment>
<evidence type="ECO:0000313" key="2">
    <source>
        <dbReference type="Proteomes" id="UP000020077"/>
    </source>
</evidence>
<protein>
    <submittedName>
        <fullName evidence="1">Uncharacterized protein</fullName>
    </submittedName>
</protein>
<organism evidence="1 2">
    <name type="scientific">Candidatus Accumulibacter phosphatis</name>
    <dbReference type="NCBI Taxonomy" id="327160"/>
    <lineage>
        <taxon>Bacteria</taxon>
        <taxon>Pseudomonadati</taxon>
        <taxon>Pseudomonadota</taxon>
        <taxon>Betaproteobacteria</taxon>
        <taxon>Candidatus Accumulibacter</taxon>
    </lineage>
</organism>